<dbReference type="InterPro" id="IPR011459">
    <property type="entry name" value="DUF1565"/>
</dbReference>
<dbReference type="Pfam" id="PF07602">
    <property type="entry name" value="DUF1565"/>
    <property type="match status" value="1"/>
</dbReference>
<name>A0A382I8M3_9ZZZZ</name>
<feature type="domain" description="DUF1565" evidence="1">
    <location>
        <begin position="281"/>
        <end position="346"/>
    </location>
</feature>
<reference evidence="2" key="1">
    <citation type="submission" date="2018-05" db="EMBL/GenBank/DDBJ databases">
        <authorList>
            <person name="Lanie J.A."/>
            <person name="Ng W.-L."/>
            <person name="Kazmierczak K.M."/>
            <person name="Andrzejewski T.M."/>
            <person name="Davidsen T.M."/>
            <person name="Wayne K.J."/>
            <person name="Tettelin H."/>
            <person name="Glass J.I."/>
            <person name="Rusch D."/>
            <person name="Podicherti R."/>
            <person name="Tsui H.-C.T."/>
            <person name="Winkler M.E."/>
        </authorList>
    </citation>
    <scope>NUCLEOTIDE SEQUENCE</scope>
</reference>
<dbReference type="InterPro" id="IPR011050">
    <property type="entry name" value="Pectin_lyase_fold/virulence"/>
</dbReference>
<dbReference type="InterPro" id="IPR012334">
    <property type="entry name" value="Pectin_lyas_fold"/>
</dbReference>
<accession>A0A382I8M3</accession>
<evidence type="ECO:0000313" key="2">
    <source>
        <dbReference type="EMBL" id="SVB95735.1"/>
    </source>
</evidence>
<dbReference type="AlphaFoldDB" id="A0A382I8M3"/>
<protein>
    <recommendedName>
        <fullName evidence="1">DUF1565 domain-containing protein</fullName>
    </recommendedName>
</protein>
<dbReference type="EMBL" id="UINC01065749">
    <property type="protein sequence ID" value="SVB95735.1"/>
    <property type="molecule type" value="Genomic_DNA"/>
</dbReference>
<dbReference type="SUPFAM" id="SSF51126">
    <property type="entry name" value="Pectin lyase-like"/>
    <property type="match status" value="2"/>
</dbReference>
<gene>
    <name evidence="2" type="ORF">METZ01_LOCUS248589</name>
</gene>
<organism evidence="2">
    <name type="scientific">marine metagenome</name>
    <dbReference type="NCBI Taxonomy" id="408172"/>
    <lineage>
        <taxon>unclassified sequences</taxon>
        <taxon>metagenomes</taxon>
        <taxon>ecological metagenomes</taxon>
    </lineage>
</organism>
<evidence type="ECO:0000259" key="1">
    <source>
        <dbReference type="Pfam" id="PF07602"/>
    </source>
</evidence>
<sequence>MVRYISLLFFVGLGFSTTINIPSDYTTIQAGINASVDGDTVLVAQGTYSENLILEKEIVLASHAINDNLNSDWTNNENIQGTIINGVPEPSNPAFGSCLVIRDGNIAPIIIGLTFQNGIGTNLIEIDACAVLIQRPDRSGGGILIYKAYPTIMYNRFVDNGHSGENGDVVNYGGAISHFADDDVEFDEDRNRIRQTVRDIPDEMVIQNNYFENNNSGDGKNFYSRGFEGSIDVSYSIFDDIDCESNTVNKYVLKSRNEYAEYIQNDISGNCLEGNSIYVSVDGNNNNSGNETGPVKTIRHALSLVKDDSTLTTTIYVGEGTFSPSMTGEQFPISIPDNVHLIGVTRETSILDAEADFDHQSRVLVIERCENVKVANLTITGGNIEDAKCYGGGGIYICPPNPEFTDWEMTPSIPVLENLIVTGNHAYAGGG</sequence>
<dbReference type="Gene3D" id="2.160.20.10">
    <property type="entry name" value="Single-stranded right-handed beta-helix, Pectin lyase-like"/>
    <property type="match status" value="2"/>
</dbReference>
<feature type="non-terminal residue" evidence="2">
    <location>
        <position position="431"/>
    </location>
</feature>
<proteinExistence type="predicted"/>